<dbReference type="Proteomes" id="UP001269819">
    <property type="component" value="Unassembled WGS sequence"/>
</dbReference>
<dbReference type="PRINTS" id="PR01693">
    <property type="entry name" value="CYANASE"/>
</dbReference>
<dbReference type="PANTHER" id="PTHR34186">
    <property type="entry name" value="CYANATE HYDRATASE"/>
    <property type="match status" value="1"/>
</dbReference>
<name>A0ABU3W377_9GAMM</name>
<dbReference type="NCBIfam" id="TIGR00673">
    <property type="entry name" value="cynS"/>
    <property type="match status" value="1"/>
</dbReference>
<feature type="active site" evidence="3">
    <location>
        <position position="116"/>
    </location>
</feature>
<dbReference type="EMBL" id="JAWIIJ010000023">
    <property type="protein sequence ID" value="MDV2080996.1"/>
    <property type="molecule type" value="Genomic_DNA"/>
</dbReference>
<dbReference type="NCBIfam" id="NF002773">
    <property type="entry name" value="PRK02866.1"/>
    <property type="match status" value="1"/>
</dbReference>
<dbReference type="SUPFAM" id="SSF55234">
    <property type="entry name" value="Cyanase C-terminal domain"/>
    <property type="match status" value="1"/>
</dbReference>
<keyword evidence="2 3" id="KW-0456">Lyase</keyword>
<dbReference type="InterPro" id="IPR010982">
    <property type="entry name" value="Lambda_DNA-bd_dom_sf"/>
</dbReference>
<evidence type="ECO:0000313" key="5">
    <source>
        <dbReference type="EMBL" id="MDV2080996.1"/>
    </source>
</evidence>
<evidence type="ECO:0000256" key="3">
    <source>
        <dbReference type="HAMAP-Rule" id="MF_00535"/>
    </source>
</evidence>
<comment type="similarity">
    <text evidence="3">Belongs to the cyanase family.</text>
</comment>
<dbReference type="CDD" id="cd00559">
    <property type="entry name" value="Cyanase_C"/>
    <property type="match status" value="1"/>
</dbReference>
<gene>
    <name evidence="3 5" type="primary">cynS</name>
    <name evidence="5" type="ORF">RYS15_20085</name>
</gene>
<dbReference type="Pfam" id="PF21291">
    <property type="entry name" value="CYNS_N"/>
    <property type="match status" value="1"/>
</dbReference>
<feature type="active site" evidence="3">
    <location>
        <position position="90"/>
    </location>
</feature>
<protein>
    <recommendedName>
        <fullName evidence="3">Cyanate hydratase</fullName>
        <shortName evidence="3">Cyanase</shortName>
        <ecNumber evidence="3">4.2.1.104</ecNumber>
    </recommendedName>
    <alternativeName>
        <fullName evidence="3">Cyanate hydrolase</fullName>
    </alternativeName>
    <alternativeName>
        <fullName evidence="3">Cyanate lyase</fullName>
    </alternativeName>
</protein>
<sequence length="149" mass="16794">MIYNREDVTQRIVATKVAKGLKWKDVAAEIGMSKEWTTAACLGQMSFNKAQAETVGRIFELPDEAVAWLQIPPYKGSLPSGIPTDPLIYRWYEVVSVFGTTIKELIHEEFGDGIMSAIDFSFDVQREEDPKGDRVNVVLSGKFLPYKNF</sequence>
<feature type="active site" evidence="3">
    <location>
        <position position="93"/>
    </location>
</feature>
<dbReference type="Gene3D" id="3.30.1160.10">
    <property type="entry name" value="Cyanate lyase, C-terminal domain"/>
    <property type="match status" value="1"/>
</dbReference>
<dbReference type="Gene3D" id="1.10.260.40">
    <property type="entry name" value="lambda repressor-like DNA-binding domains"/>
    <property type="match status" value="1"/>
</dbReference>
<dbReference type="RefSeq" id="WP_316975323.1">
    <property type="nucleotide sequence ID" value="NZ_JAWIIJ010000023.1"/>
</dbReference>
<reference evidence="5 6" key="1">
    <citation type="submission" date="2023-10" db="EMBL/GenBank/DDBJ databases">
        <title>Characteristics and mechanism of a salt-tolerant marine origin heterotrophic nitrifying- aerobic denitrifying bacteria Marinobacter xestospongiae HN1.</title>
        <authorList>
            <person name="Qi R."/>
        </authorList>
    </citation>
    <scope>NUCLEOTIDE SEQUENCE [LARGE SCALE GENOMIC DNA]</scope>
    <source>
        <strain evidence="5 6">HN1</strain>
    </source>
</reference>
<dbReference type="InterPro" id="IPR008076">
    <property type="entry name" value="Cyanase"/>
</dbReference>
<comment type="caution">
    <text evidence="5">The sequence shown here is derived from an EMBL/GenBank/DDBJ whole genome shotgun (WGS) entry which is preliminary data.</text>
</comment>
<accession>A0ABU3W377</accession>
<evidence type="ECO:0000256" key="2">
    <source>
        <dbReference type="ARBA" id="ARBA00023239"/>
    </source>
</evidence>
<feature type="domain" description="Cyanate lyase C-terminal" evidence="4">
    <location>
        <begin position="77"/>
        <end position="149"/>
    </location>
</feature>
<organism evidence="5 6">
    <name type="scientific">Marinobacter xestospongiae</name>
    <dbReference type="NCBI Taxonomy" id="994319"/>
    <lineage>
        <taxon>Bacteria</taxon>
        <taxon>Pseudomonadati</taxon>
        <taxon>Pseudomonadota</taxon>
        <taxon>Gammaproteobacteria</taxon>
        <taxon>Pseudomonadales</taxon>
        <taxon>Marinobacteraceae</taxon>
        <taxon>Marinobacter</taxon>
    </lineage>
</organism>
<evidence type="ECO:0000259" key="4">
    <source>
        <dbReference type="SMART" id="SM01116"/>
    </source>
</evidence>
<dbReference type="Pfam" id="PF02560">
    <property type="entry name" value="Cyanate_lyase"/>
    <property type="match status" value="1"/>
</dbReference>
<dbReference type="InterPro" id="IPR036581">
    <property type="entry name" value="Cyanate_lyase_C_sf"/>
</dbReference>
<comment type="function">
    <text evidence="1 3">Catalyzes the reaction of cyanate with bicarbonate to produce ammonia and carbon dioxide.</text>
</comment>
<comment type="catalytic activity">
    <reaction evidence="3">
        <text>cyanate + hydrogencarbonate + 3 H(+) = NH4(+) + 2 CO2</text>
        <dbReference type="Rhea" id="RHEA:11120"/>
        <dbReference type="ChEBI" id="CHEBI:15378"/>
        <dbReference type="ChEBI" id="CHEBI:16526"/>
        <dbReference type="ChEBI" id="CHEBI:17544"/>
        <dbReference type="ChEBI" id="CHEBI:28938"/>
        <dbReference type="ChEBI" id="CHEBI:29195"/>
        <dbReference type="EC" id="4.2.1.104"/>
    </reaction>
</comment>
<dbReference type="InterPro" id="IPR048564">
    <property type="entry name" value="CYNS_N"/>
</dbReference>
<proteinExistence type="inferred from homology"/>
<evidence type="ECO:0000313" key="6">
    <source>
        <dbReference type="Proteomes" id="UP001269819"/>
    </source>
</evidence>
<dbReference type="InterPro" id="IPR003712">
    <property type="entry name" value="Cyanate_lyase_C"/>
</dbReference>
<keyword evidence="6" id="KW-1185">Reference proteome</keyword>
<dbReference type="PIRSF" id="PIRSF001263">
    <property type="entry name" value="Cyanate_hydratas"/>
    <property type="match status" value="1"/>
</dbReference>
<dbReference type="PANTHER" id="PTHR34186:SF2">
    <property type="entry name" value="CYANATE HYDRATASE"/>
    <property type="match status" value="1"/>
</dbReference>
<dbReference type="EC" id="4.2.1.104" evidence="3"/>
<evidence type="ECO:0000256" key="1">
    <source>
        <dbReference type="ARBA" id="ARBA00003561"/>
    </source>
</evidence>
<dbReference type="GO" id="GO:0008824">
    <property type="term" value="F:cyanate hydratase activity"/>
    <property type="evidence" value="ECO:0007669"/>
    <property type="project" value="UniProtKB-EC"/>
</dbReference>
<dbReference type="SMART" id="SM01116">
    <property type="entry name" value="Cyanate_lyase"/>
    <property type="match status" value="1"/>
</dbReference>
<dbReference type="HAMAP" id="MF_00535">
    <property type="entry name" value="Cyanate_hydrat"/>
    <property type="match status" value="1"/>
</dbReference>
<dbReference type="SUPFAM" id="SSF47413">
    <property type="entry name" value="lambda repressor-like DNA-binding domains"/>
    <property type="match status" value="1"/>
</dbReference>